<name>A0A286F6U5_9BACT</name>
<dbReference type="FunFam" id="2.30.180.10:FF:000032">
    <property type="entry name" value="Fasciclin domain-containing protein, putative"/>
    <property type="match status" value="2"/>
</dbReference>
<feature type="signal peptide" evidence="1">
    <location>
        <begin position="1"/>
        <end position="31"/>
    </location>
</feature>
<dbReference type="InterPro" id="IPR036378">
    <property type="entry name" value="FAS1_dom_sf"/>
</dbReference>
<dbReference type="Gene3D" id="2.30.180.10">
    <property type="entry name" value="FAS1 domain"/>
    <property type="match status" value="2"/>
</dbReference>
<evidence type="ECO:0000313" key="4">
    <source>
        <dbReference type="Proteomes" id="UP000219452"/>
    </source>
</evidence>
<protein>
    <submittedName>
        <fullName evidence="3">Uncaracterized surface protein containing fasciclin (FAS1) repeats</fullName>
    </submittedName>
</protein>
<accession>A0A286F6U5</accession>
<dbReference type="RefSeq" id="WP_097124257.1">
    <property type="nucleotide sequence ID" value="NZ_OCNH01000001.1"/>
</dbReference>
<dbReference type="SMART" id="SM00554">
    <property type="entry name" value="FAS1"/>
    <property type="match status" value="2"/>
</dbReference>
<dbReference type="AlphaFoldDB" id="A0A286F6U5"/>
<dbReference type="SUPFAM" id="SSF82153">
    <property type="entry name" value="FAS1 domain"/>
    <property type="match status" value="2"/>
</dbReference>
<dbReference type="Proteomes" id="UP000219452">
    <property type="component" value="Unassembled WGS sequence"/>
</dbReference>
<dbReference type="PROSITE" id="PS51257">
    <property type="entry name" value="PROKAR_LIPOPROTEIN"/>
    <property type="match status" value="1"/>
</dbReference>
<dbReference type="Pfam" id="PF02469">
    <property type="entry name" value="Fasciclin"/>
    <property type="match status" value="2"/>
</dbReference>
<gene>
    <name evidence="3" type="ORF">SAMN06269250_0540</name>
</gene>
<evidence type="ECO:0000259" key="2">
    <source>
        <dbReference type="PROSITE" id="PS50213"/>
    </source>
</evidence>
<feature type="domain" description="FAS1" evidence="2">
    <location>
        <begin position="40"/>
        <end position="179"/>
    </location>
</feature>
<evidence type="ECO:0000313" key="3">
    <source>
        <dbReference type="EMBL" id="SOD78594.1"/>
    </source>
</evidence>
<keyword evidence="1" id="KW-0732">Signal</keyword>
<dbReference type="PROSITE" id="PS50213">
    <property type="entry name" value="FAS1"/>
    <property type="match status" value="2"/>
</dbReference>
<feature type="domain" description="FAS1" evidence="2">
    <location>
        <begin position="190"/>
        <end position="327"/>
    </location>
</feature>
<sequence length="330" mass="33466">MLANRNPFAGRKLSLLVALLVSLAVSFSACNEVDKNTPTFPTIGEIVNTGSRFTLLKEALIRAGLDGVVAQPGTYTVFAPTDDAFKAFGYVDAAAIKAAPVDLLKTVLQYHVLGARVAASDIPTAINTSQPTLAGLPLYISKVASGTGTASVVSINGARVLQADGQASNGVIHAIDRVLLPPVFGNVAVTIQSIPLLYPAASFKLLLAAVTKAGIGGALTGTGPLTVFAPTDAAFKAVGIDSTVIANTSSTALTGILTYHVLNSRTYSPLVTNGASLSTLQGGTITAGTSTTGITVSGKGNSGIASNITGPDITATNGVVHIIDRVLLPQ</sequence>
<keyword evidence="4" id="KW-1185">Reference proteome</keyword>
<dbReference type="GO" id="GO:0005615">
    <property type="term" value="C:extracellular space"/>
    <property type="evidence" value="ECO:0007669"/>
    <property type="project" value="TreeGrafter"/>
</dbReference>
<dbReference type="OrthoDB" id="1119934at2"/>
<dbReference type="InterPro" id="IPR050904">
    <property type="entry name" value="Adhesion/Biosynth-related"/>
</dbReference>
<reference evidence="4" key="1">
    <citation type="submission" date="2017-09" db="EMBL/GenBank/DDBJ databases">
        <authorList>
            <person name="Varghese N."/>
            <person name="Submissions S."/>
        </authorList>
    </citation>
    <scope>NUCLEOTIDE SEQUENCE [LARGE SCALE GENOMIC DNA]</scope>
    <source>
        <strain evidence="4">DSM 29961</strain>
    </source>
</reference>
<proteinExistence type="predicted"/>
<dbReference type="InterPro" id="IPR000782">
    <property type="entry name" value="FAS1_domain"/>
</dbReference>
<dbReference type="EMBL" id="OCNH01000001">
    <property type="protein sequence ID" value="SOD78594.1"/>
    <property type="molecule type" value="Genomic_DNA"/>
</dbReference>
<dbReference type="PANTHER" id="PTHR10900">
    <property type="entry name" value="PERIOSTIN-RELATED"/>
    <property type="match status" value="1"/>
</dbReference>
<evidence type="ECO:0000256" key="1">
    <source>
        <dbReference type="SAM" id="SignalP"/>
    </source>
</evidence>
<dbReference type="PANTHER" id="PTHR10900:SF77">
    <property type="entry name" value="FI19380P1"/>
    <property type="match status" value="1"/>
</dbReference>
<feature type="chain" id="PRO_5013080801" evidence="1">
    <location>
        <begin position="32"/>
        <end position="330"/>
    </location>
</feature>
<organism evidence="3 4">
    <name type="scientific">Spirosoma fluviale</name>
    <dbReference type="NCBI Taxonomy" id="1597977"/>
    <lineage>
        <taxon>Bacteria</taxon>
        <taxon>Pseudomonadati</taxon>
        <taxon>Bacteroidota</taxon>
        <taxon>Cytophagia</taxon>
        <taxon>Cytophagales</taxon>
        <taxon>Cytophagaceae</taxon>
        <taxon>Spirosoma</taxon>
    </lineage>
</organism>